<feature type="transmembrane region" description="Helical" evidence="1">
    <location>
        <begin position="168"/>
        <end position="193"/>
    </location>
</feature>
<keyword evidence="1" id="KW-0812">Transmembrane</keyword>
<dbReference type="OrthoDB" id="324900at2"/>
<accession>A0A1M5PRG6</accession>
<feature type="transmembrane region" description="Helical" evidence="1">
    <location>
        <begin position="277"/>
        <end position="298"/>
    </location>
</feature>
<name>A0A1M5PRG6_9FIRM</name>
<dbReference type="PANTHER" id="PTHR39430">
    <property type="entry name" value="MEMBRANE-ASSOCIATED PROTEASE-RELATED"/>
    <property type="match status" value="1"/>
</dbReference>
<protein>
    <recommendedName>
        <fullName evidence="2">CAAX prenyl protease 2/Lysostaphin resistance protein A-like domain-containing protein</fullName>
    </recommendedName>
</protein>
<dbReference type="EMBL" id="FQXI01000001">
    <property type="protein sequence ID" value="SHH04368.1"/>
    <property type="molecule type" value="Genomic_DNA"/>
</dbReference>
<proteinExistence type="predicted"/>
<dbReference type="AlphaFoldDB" id="A0A1M5PRG6"/>
<dbReference type="GO" id="GO:0004175">
    <property type="term" value="F:endopeptidase activity"/>
    <property type="evidence" value="ECO:0007669"/>
    <property type="project" value="UniProtKB-ARBA"/>
</dbReference>
<evidence type="ECO:0000259" key="2">
    <source>
        <dbReference type="Pfam" id="PF02517"/>
    </source>
</evidence>
<feature type="transmembrane region" description="Helical" evidence="1">
    <location>
        <begin position="23"/>
        <end position="48"/>
    </location>
</feature>
<dbReference type="Proteomes" id="UP000184032">
    <property type="component" value="Unassembled WGS sequence"/>
</dbReference>
<organism evidence="3 4">
    <name type="scientific">Anaerosphaera aminiphila DSM 21120</name>
    <dbReference type="NCBI Taxonomy" id="1120995"/>
    <lineage>
        <taxon>Bacteria</taxon>
        <taxon>Bacillati</taxon>
        <taxon>Bacillota</taxon>
        <taxon>Tissierellia</taxon>
        <taxon>Tissierellales</taxon>
        <taxon>Peptoniphilaceae</taxon>
        <taxon>Anaerosphaera</taxon>
    </lineage>
</organism>
<reference evidence="3 4" key="1">
    <citation type="submission" date="2016-11" db="EMBL/GenBank/DDBJ databases">
        <authorList>
            <person name="Jaros S."/>
            <person name="Januszkiewicz K."/>
            <person name="Wedrychowicz H."/>
        </authorList>
    </citation>
    <scope>NUCLEOTIDE SEQUENCE [LARGE SCALE GENOMIC DNA]</scope>
    <source>
        <strain evidence="3 4">DSM 21120</strain>
    </source>
</reference>
<dbReference type="InterPro" id="IPR003675">
    <property type="entry name" value="Rce1/LyrA-like_dom"/>
</dbReference>
<keyword evidence="1" id="KW-0472">Membrane</keyword>
<dbReference type="STRING" id="1120995.SAMN02745245_00439"/>
<dbReference type="RefSeq" id="WP_073183283.1">
    <property type="nucleotide sequence ID" value="NZ_FQXI01000001.1"/>
</dbReference>
<feature type="transmembrane region" description="Helical" evidence="1">
    <location>
        <begin position="199"/>
        <end position="220"/>
    </location>
</feature>
<feature type="domain" description="CAAX prenyl protease 2/Lysostaphin resistance protein A-like" evidence="2">
    <location>
        <begin position="145"/>
        <end position="237"/>
    </location>
</feature>
<keyword evidence="4" id="KW-1185">Reference proteome</keyword>
<feature type="transmembrane region" description="Helical" evidence="1">
    <location>
        <begin position="68"/>
        <end position="90"/>
    </location>
</feature>
<dbReference type="Pfam" id="PF02517">
    <property type="entry name" value="Rce1-like"/>
    <property type="match status" value="1"/>
</dbReference>
<evidence type="ECO:0000313" key="3">
    <source>
        <dbReference type="EMBL" id="SHH04368.1"/>
    </source>
</evidence>
<feature type="transmembrane region" description="Helical" evidence="1">
    <location>
        <begin position="138"/>
        <end position="156"/>
    </location>
</feature>
<keyword evidence="1" id="KW-1133">Transmembrane helix</keyword>
<gene>
    <name evidence="3" type="ORF">SAMN02745245_00439</name>
</gene>
<sequence length="313" mass="34300">MDRRLKKSEPFIQAAREMKGRNIIIQIAIFILIFIASQFVSGIVMYIFSMGLSLINNVIAETELLELIAILTLFSTLGATLLGILYCKFIEKRSLFSMGFIKKGILKEYGAGLLIGFIMISIPALIGIATGAFKITSINREMSVGLFLLFFLGYVFQGMSEEVLLRGYLFVSVSVKNSLSIAILTNSILFSALHFKNPGFTGLAAFNLALFGIFASLYFLKRGSIWGVGAIHSIWNFAMGNIYGVEVSGTKSASVLFNSVADPNMALVNGGSFGFEGGLGVTFVLIVAIVLVVLFGDYKKQEYFIKEKEELNI</sequence>
<dbReference type="PANTHER" id="PTHR39430:SF1">
    <property type="entry name" value="PROTEASE"/>
    <property type="match status" value="1"/>
</dbReference>
<evidence type="ECO:0000313" key="4">
    <source>
        <dbReference type="Proteomes" id="UP000184032"/>
    </source>
</evidence>
<dbReference type="GO" id="GO:0080120">
    <property type="term" value="P:CAAX-box protein maturation"/>
    <property type="evidence" value="ECO:0007669"/>
    <property type="project" value="UniProtKB-ARBA"/>
</dbReference>
<feature type="transmembrane region" description="Helical" evidence="1">
    <location>
        <begin position="225"/>
        <end position="245"/>
    </location>
</feature>
<feature type="transmembrane region" description="Helical" evidence="1">
    <location>
        <begin position="111"/>
        <end position="132"/>
    </location>
</feature>
<evidence type="ECO:0000256" key="1">
    <source>
        <dbReference type="SAM" id="Phobius"/>
    </source>
</evidence>